<reference evidence="1 2" key="1">
    <citation type="submission" date="2014-11" db="EMBL/GenBank/DDBJ databases">
        <title>Genetic blueprint of the zoonotic pathogen Toxocara canis.</title>
        <authorList>
            <person name="Zhu X.-Q."/>
            <person name="Korhonen P.K."/>
            <person name="Cai H."/>
            <person name="Young N.D."/>
            <person name="Nejsum P."/>
            <person name="von Samson-Himmelstjerna G."/>
            <person name="Boag P.R."/>
            <person name="Tan P."/>
            <person name="Li Q."/>
            <person name="Min J."/>
            <person name="Yang Y."/>
            <person name="Wang X."/>
            <person name="Fang X."/>
            <person name="Hall R.S."/>
            <person name="Hofmann A."/>
            <person name="Sternberg P.W."/>
            <person name="Jex A.R."/>
            <person name="Gasser R.B."/>
        </authorList>
    </citation>
    <scope>NUCLEOTIDE SEQUENCE [LARGE SCALE GENOMIC DNA]</scope>
    <source>
        <strain evidence="1">PN_DK_2014</strain>
    </source>
</reference>
<proteinExistence type="predicted"/>
<name>A0A0B2VXD8_TOXCA</name>
<organism evidence="1 2">
    <name type="scientific">Toxocara canis</name>
    <name type="common">Canine roundworm</name>
    <dbReference type="NCBI Taxonomy" id="6265"/>
    <lineage>
        <taxon>Eukaryota</taxon>
        <taxon>Metazoa</taxon>
        <taxon>Ecdysozoa</taxon>
        <taxon>Nematoda</taxon>
        <taxon>Chromadorea</taxon>
        <taxon>Rhabditida</taxon>
        <taxon>Spirurina</taxon>
        <taxon>Ascaridomorpha</taxon>
        <taxon>Ascaridoidea</taxon>
        <taxon>Toxocaridae</taxon>
        <taxon>Toxocara</taxon>
    </lineage>
</organism>
<dbReference type="AlphaFoldDB" id="A0A0B2VXD8"/>
<dbReference type="EMBL" id="JPKZ01000646">
    <property type="protein sequence ID" value="KHN86099.1"/>
    <property type="molecule type" value="Genomic_DNA"/>
</dbReference>
<gene>
    <name evidence="1" type="ORF">Tcan_17841</name>
</gene>
<protein>
    <submittedName>
        <fullName evidence="1">Uncharacterized protein</fullName>
    </submittedName>
</protein>
<evidence type="ECO:0000313" key="2">
    <source>
        <dbReference type="Proteomes" id="UP000031036"/>
    </source>
</evidence>
<dbReference type="Proteomes" id="UP000031036">
    <property type="component" value="Unassembled WGS sequence"/>
</dbReference>
<keyword evidence="2" id="KW-1185">Reference proteome</keyword>
<sequence length="139" mass="15216">MRKENETAGHYIATATPEDCNVQHHEFGLQGLCAATPQKAENIFCTQKNQRYRKPLPSISPPQYNLNEFGRLFRGDIAKTVPLMGSSSLKDKHFGLVVGMKSISNVSFFAFIALKPATAMFGGDSSNLRKVTGQAGPKI</sequence>
<comment type="caution">
    <text evidence="1">The sequence shown here is derived from an EMBL/GenBank/DDBJ whole genome shotgun (WGS) entry which is preliminary data.</text>
</comment>
<evidence type="ECO:0000313" key="1">
    <source>
        <dbReference type="EMBL" id="KHN86099.1"/>
    </source>
</evidence>
<accession>A0A0B2VXD8</accession>